<name>A0A562K6R6_9BACI</name>
<dbReference type="RefSeq" id="WP_144539600.1">
    <property type="nucleotide sequence ID" value="NZ_CBCSDC010000058.1"/>
</dbReference>
<protein>
    <submittedName>
        <fullName evidence="1">Uncharacterized protein</fullName>
    </submittedName>
</protein>
<dbReference type="GeneID" id="65401832"/>
<gene>
    <name evidence="1" type="ORF">IQ19_00550</name>
</gene>
<proteinExistence type="predicted"/>
<dbReference type="AlphaFoldDB" id="A0A562K6R6"/>
<comment type="caution">
    <text evidence="1">The sequence shown here is derived from an EMBL/GenBank/DDBJ whole genome shotgun (WGS) entry which is preliminary data.</text>
</comment>
<organism evidence="1 2">
    <name type="scientific">Cytobacillus oceanisediminis</name>
    <dbReference type="NCBI Taxonomy" id="665099"/>
    <lineage>
        <taxon>Bacteria</taxon>
        <taxon>Bacillati</taxon>
        <taxon>Bacillota</taxon>
        <taxon>Bacilli</taxon>
        <taxon>Bacillales</taxon>
        <taxon>Bacillaceae</taxon>
        <taxon>Cytobacillus</taxon>
    </lineage>
</organism>
<sequence length="91" mass="10594">MNQTFEIQAVYNQLLDAWNNRNAQAMADFLQMTVIGFVGSVGLRKRMFKFIPFKSPNKAKKSLGMWGCVKEMETKSLIIKITKIFMKEFHK</sequence>
<reference evidence="1 2" key="1">
    <citation type="journal article" date="2015" name="Stand. Genomic Sci.">
        <title>Genomic Encyclopedia of Bacterial and Archaeal Type Strains, Phase III: the genomes of soil and plant-associated and newly described type strains.</title>
        <authorList>
            <person name="Whitman W.B."/>
            <person name="Woyke T."/>
            <person name="Klenk H.P."/>
            <person name="Zhou Y."/>
            <person name="Lilburn T.G."/>
            <person name="Beck B.J."/>
            <person name="De Vos P."/>
            <person name="Vandamme P."/>
            <person name="Eisen J.A."/>
            <person name="Garrity G."/>
            <person name="Hugenholtz P."/>
            <person name="Kyrpides N.C."/>
        </authorList>
    </citation>
    <scope>NUCLEOTIDE SEQUENCE [LARGE SCALE GENOMIC DNA]</scope>
    <source>
        <strain evidence="1 2">CGMCC 1.10115</strain>
    </source>
</reference>
<keyword evidence="2" id="KW-1185">Reference proteome</keyword>
<dbReference type="OrthoDB" id="9803476at2"/>
<evidence type="ECO:0000313" key="2">
    <source>
        <dbReference type="Proteomes" id="UP000318667"/>
    </source>
</evidence>
<dbReference type="Proteomes" id="UP000318667">
    <property type="component" value="Unassembled WGS sequence"/>
</dbReference>
<evidence type="ECO:0000313" key="1">
    <source>
        <dbReference type="EMBL" id="TWH91097.1"/>
    </source>
</evidence>
<dbReference type="EMBL" id="VLKI01000001">
    <property type="protein sequence ID" value="TWH91097.1"/>
    <property type="molecule type" value="Genomic_DNA"/>
</dbReference>
<accession>A0A562K6R6</accession>